<dbReference type="Pfam" id="PF21245">
    <property type="entry name" value="PI4KB-PIK1_PIK"/>
    <property type="match status" value="1"/>
</dbReference>
<dbReference type="PANTHER" id="PTHR10048:SF22">
    <property type="entry name" value="PHOSPHATIDYLINOSITOL 4-KINASE BETA"/>
    <property type="match status" value="1"/>
</dbReference>
<dbReference type="Pfam" id="PF00454">
    <property type="entry name" value="PI3_PI4_kinase"/>
    <property type="match status" value="1"/>
</dbReference>
<organism evidence="14 15">
    <name type="scientific">Candida tropicalis (strain ATCC MYA-3404 / T1)</name>
    <name type="common">Yeast</name>
    <dbReference type="NCBI Taxonomy" id="294747"/>
    <lineage>
        <taxon>Eukaryota</taxon>
        <taxon>Fungi</taxon>
        <taxon>Dikarya</taxon>
        <taxon>Ascomycota</taxon>
        <taxon>Saccharomycotina</taxon>
        <taxon>Pichiomycetes</taxon>
        <taxon>Debaryomycetaceae</taxon>
        <taxon>Candida/Lodderomyces clade</taxon>
        <taxon>Candida</taxon>
    </lineage>
</organism>
<evidence type="ECO:0000259" key="13">
    <source>
        <dbReference type="PROSITE" id="PS51545"/>
    </source>
</evidence>
<feature type="domain" description="PIK helical" evidence="13">
    <location>
        <begin position="1"/>
        <end position="117"/>
    </location>
</feature>
<dbReference type="PROSITE" id="PS00916">
    <property type="entry name" value="PI3_4_KINASE_2"/>
    <property type="match status" value="1"/>
</dbReference>
<dbReference type="EC" id="2.7.1.67" evidence="4"/>
<dbReference type="GO" id="GO:0046854">
    <property type="term" value="P:phosphatidylinositol phosphate biosynthetic process"/>
    <property type="evidence" value="ECO:0007669"/>
    <property type="project" value="InterPro"/>
</dbReference>
<dbReference type="Gene3D" id="1.25.40.70">
    <property type="entry name" value="Phosphatidylinositol 3-kinase, accessory domain (PIK)"/>
    <property type="match status" value="1"/>
</dbReference>
<dbReference type="CDD" id="cd05168">
    <property type="entry name" value="PI4Kc_III_beta"/>
    <property type="match status" value="1"/>
</dbReference>
<protein>
    <recommendedName>
        <fullName evidence="4">1-phosphatidylinositol 4-kinase</fullName>
        <ecNumber evidence="4">2.7.1.67</ecNumber>
    </recommendedName>
</protein>
<feature type="compositionally biased region" description="Basic and acidic residues" evidence="11">
    <location>
        <begin position="213"/>
        <end position="228"/>
    </location>
</feature>
<keyword evidence="6" id="KW-0547">Nucleotide-binding</keyword>
<evidence type="ECO:0000313" key="15">
    <source>
        <dbReference type="Proteomes" id="UP000002037"/>
    </source>
</evidence>
<keyword evidence="15" id="KW-1185">Reference proteome</keyword>
<dbReference type="GO" id="GO:0005524">
    <property type="term" value="F:ATP binding"/>
    <property type="evidence" value="ECO:0007669"/>
    <property type="project" value="UniProtKB-KW"/>
</dbReference>
<dbReference type="GeneID" id="8301577"/>
<feature type="domain" description="PI3K/PI4K catalytic" evidence="12">
    <location>
        <begin position="650"/>
        <end position="931"/>
    </location>
</feature>
<dbReference type="GO" id="GO:0044182">
    <property type="term" value="P:filamentous growth of a population of unicellular organisms"/>
    <property type="evidence" value="ECO:0007669"/>
    <property type="project" value="UniProtKB-ARBA"/>
</dbReference>
<dbReference type="SUPFAM" id="SSF48371">
    <property type="entry name" value="ARM repeat"/>
    <property type="match status" value="1"/>
</dbReference>
<dbReference type="GO" id="GO:0043001">
    <property type="term" value="P:Golgi to plasma membrane protein transport"/>
    <property type="evidence" value="ECO:0007669"/>
    <property type="project" value="UniProtKB-ARBA"/>
</dbReference>
<dbReference type="PROSITE" id="PS51545">
    <property type="entry name" value="PIK_HELICAL"/>
    <property type="match status" value="1"/>
</dbReference>
<dbReference type="Gene3D" id="1.10.1070.11">
    <property type="entry name" value="Phosphatidylinositol 3-/4-kinase, catalytic domain"/>
    <property type="match status" value="1"/>
</dbReference>
<evidence type="ECO:0000256" key="11">
    <source>
        <dbReference type="SAM" id="MobiDB-lite"/>
    </source>
</evidence>
<dbReference type="Gene3D" id="3.30.1010.10">
    <property type="entry name" value="Phosphatidylinositol 3-kinase Catalytic Subunit, Chain A, domain 4"/>
    <property type="match status" value="1"/>
</dbReference>
<dbReference type="PANTHER" id="PTHR10048">
    <property type="entry name" value="PHOSPHATIDYLINOSITOL KINASE"/>
    <property type="match status" value="1"/>
</dbReference>
<keyword evidence="5" id="KW-0808">Transferase</keyword>
<proteinExistence type="inferred from homology"/>
<sequence length="948" mass="108426">MNEQLRSLINSPDLGLFQCINLLRKHTDNIGVHHVLVKRVSSYSYDELEFFIPQFIQLLVTFETESMALEDFLLNYCSQYPHFCLIVFWYLQAFLFELRNEPESYSFQTVRKFINKLQNILFNVDAYFQSKKSEFRENLQPSLVLCGSVAGAFSLPLMNEYVSPIVRSQGRQQKSFVFKLANFQKSLTRNLTMKNQRMSSDNNSPSFSDDDGKDVHKAQDAVHQEMHKSNRKYMVPLSSDDSEAYTTDDEEVNAFQGISQSKRHQIKYSDVEDSIKINTVIKSKKNRLRISSETQNMPLIEDGNYNRSSQSLPDLVRTKSRPDVFSTESEAALTASRNSSDLMFSKRSSSASFHKVRPYQELLKILQVNYSKKETNFIMSLQNVSLRLSSVPKVARLSALRAELSIINENLLPSEIDIPQLLPITSNKNKKFHKILKLNINEACVLNSAERVPYLLLIEYLSDEIDFNPFTDYNQKIINAKFEKSDSKTNDQINARDDASIVSQPKEFTELDGPFNEIYSEETDLGELPMLHSRSSSREWPKSGAASPVARSPQMDYKNYSGDSPVISSTVDSSMLADQMRIASLMLQQLENSGQSNTQQCIAIKNRIIDSMISLQDQFESIDYETLKELKTDEQDAGKRKLENDFKLAEDWNAKKQRIRKSSVFGHLPNWDLCSVIVKNGDDLPQEAFACQLITMISNIWKKHNVKYWTKRMKILITSANAGLVETITNAMSIHSIKKSLTEISIANGKNSKGRIFTLKDYFEKLYGSPESRNYIRAQENFARSLASYSIICYVLQIKDRHNGNIMLDHEGHIIHIDFGFLLSNSPGSVGFEAAPFKLTTEYIDVLGGLESDAFLIFVQVCKDCFKALRKEWEQIVSIVELMQKESNLPCFNNGDNTSVLLQQRLQLQLSEEAIDSFVEVSLIEKSVGSMYTRLYDQFQMITQGIYS</sequence>
<evidence type="ECO:0000256" key="10">
    <source>
        <dbReference type="ARBA" id="ARBA00053476"/>
    </source>
</evidence>
<evidence type="ECO:0000256" key="6">
    <source>
        <dbReference type="ARBA" id="ARBA00022741"/>
    </source>
</evidence>
<dbReference type="InterPro" id="IPR011009">
    <property type="entry name" value="Kinase-like_dom_sf"/>
</dbReference>
<dbReference type="InterPro" id="IPR042236">
    <property type="entry name" value="PI3K_accessory_sf"/>
</dbReference>
<dbReference type="Proteomes" id="UP000002037">
    <property type="component" value="Unassembled WGS sequence"/>
</dbReference>
<feature type="region of interest" description="Disordered" evidence="11">
    <location>
        <begin position="193"/>
        <end position="228"/>
    </location>
</feature>
<comment type="function">
    <text evidence="10">Acts on phosphatidylinositol (PI) in the first committed step in the production of the second messenger inositol 1,4,5,-trisphosphate.</text>
</comment>
<dbReference type="STRING" id="294747.C5MJJ5"/>
<dbReference type="FunFam" id="3.30.1010.10:FF:000021">
    <property type="entry name" value="Phosphatidylinositol 4-kinase"/>
    <property type="match status" value="1"/>
</dbReference>
<dbReference type="VEuPathDB" id="FungiDB:CTRG_06238"/>
<evidence type="ECO:0000256" key="7">
    <source>
        <dbReference type="ARBA" id="ARBA00022777"/>
    </source>
</evidence>
<dbReference type="InterPro" id="IPR015433">
    <property type="entry name" value="PI3/4_kinase"/>
</dbReference>
<dbReference type="InterPro" id="IPR000403">
    <property type="entry name" value="PI3/4_kinase_cat_dom"/>
</dbReference>
<evidence type="ECO:0000259" key="12">
    <source>
        <dbReference type="PROSITE" id="PS50290"/>
    </source>
</evidence>
<dbReference type="GO" id="GO:0016020">
    <property type="term" value="C:membrane"/>
    <property type="evidence" value="ECO:0007669"/>
    <property type="project" value="TreeGrafter"/>
</dbReference>
<evidence type="ECO:0000256" key="8">
    <source>
        <dbReference type="ARBA" id="ARBA00022840"/>
    </source>
</evidence>
<dbReference type="InterPro" id="IPR057754">
    <property type="entry name" value="PI4-kinase_beta/PIK1_cat"/>
</dbReference>
<dbReference type="InterPro" id="IPR001263">
    <property type="entry name" value="PI3K_accessory_dom"/>
</dbReference>
<evidence type="ECO:0000313" key="14">
    <source>
        <dbReference type="EMBL" id="EER30102.1"/>
    </source>
</evidence>
<keyword evidence="9" id="KW-0539">Nucleus</keyword>
<dbReference type="Pfam" id="PF11522">
    <property type="entry name" value="Pik1"/>
    <property type="match status" value="1"/>
</dbReference>
<evidence type="ECO:0000256" key="1">
    <source>
        <dbReference type="ARBA" id="ARBA00001686"/>
    </source>
</evidence>
<dbReference type="SMART" id="SM00146">
    <property type="entry name" value="PI3Kc"/>
    <property type="match status" value="1"/>
</dbReference>
<reference evidence="14 15" key="1">
    <citation type="journal article" date="2009" name="Nature">
        <title>Evolution of pathogenicity and sexual reproduction in eight Candida genomes.</title>
        <authorList>
            <person name="Butler G."/>
            <person name="Rasmussen M.D."/>
            <person name="Lin M.F."/>
            <person name="Santos M.A."/>
            <person name="Sakthikumar S."/>
            <person name="Munro C.A."/>
            <person name="Rheinbay E."/>
            <person name="Grabherr M."/>
            <person name="Forche A."/>
            <person name="Reedy J.L."/>
            <person name="Agrafioti I."/>
            <person name="Arnaud M.B."/>
            <person name="Bates S."/>
            <person name="Brown A.J."/>
            <person name="Brunke S."/>
            <person name="Costanzo M.C."/>
            <person name="Fitzpatrick D.A."/>
            <person name="de Groot P.W."/>
            <person name="Harris D."/>
            <person name="Hoyer L.L."/>
            <person name="Hube B."/>
            <person name="Klis F.M."/>
            <person name="Kodira C."/>
            <person name="Lennard N."/>
            <person name="Logue M.E."/>
            <person name="Martin R."/>
            <person name="Neiman A.M."/>
            <person name="Nikolaou E."/>
            <person name="Quail M.A."/>
            <person name="Quinn J."/>
            <person name="Santos M.C."/>
            <person name="Schmitzberger F.F."/>
            <person name="Sherlock G."/>
            <person name="Shah P."/>
            <person name="Silverstein K.A."/>
            <person name="Skrzypek M.S."/>
            <person name="Soll D."/>
            <person name="Staggs R."/>
            <person name="Stansfield I."/>
            <person name="Stumpf M.P."/>
            <person name="Sudbery P.E."/>
            <person name="Srikantha T."/>
            <person name="Zeng Q."/>
            <person name="Berman J."/>
            <person name="Berriman M."/>
            <person name="Heitman J."/>
            <person name="Gow N.A."/>
            <person name="Lorenz M.C."/>
            <person name="Birren B.W."/>
            <person name="Kellis M."/>
            <person name="Cuomo C.A."/>
        </authorList>
    </citation>
    <scope>NUCLEOTIDE SEQUENCE [LARGE SCALE GENOMIC DNA]</scope>
    <source>
        <strain evidence="15">ATCC MYA-3404 / T1</strain>
    </source>
</reference>
<keyword evidence="8" id="KW-0067">ATP-binding</keyword>
<accession>C5MJJ5</accession>
<name>C5MJJ5_CANTT</name>
<keyword evidence="7 14" id="KW-0418">Kinase</keyword>
<dbReference type="GO" id="GO:0005634">
    <property type="term" value="C:nucleus"/>
    <property type="evidence" value="ECO:0007669"/>
    <property type="project" value="UniProtKB-SubCell"/>
</dbReference>
<dbReference type="GO" id="GO:0044011">
    <property type="term" value="P:single-species biofilm formation on inanimate substrate"/>
    <property type="evidence" value="ECO:0007669"/>
    <property type="project" value="UniProtKB-ARBA"/>
</dbReference>
<evidence type="ECO:0000256" key="5">
    <source>
        <dbReference type="ARBA" id="ARBA00022679"/>
    </source>
</evidence>
<evidence type="ECO:0000256" key="3">
    <source>
        <dbReference type="ARBA" id="ARBA00006209"/>
    </source>
</evidence>
<evidence type="ECO:0000256" key="9">
    <source>
        <dbReference type="ARBA" id="ARBA00023242"/>
    </source>
</evidence>
<dbReference type="FunFam" id="1.10.1070.11:FF:000016">
    <property type="entry name" value="PIK1p Phosphatidylinositol 4-kinase"/>
    <property type="match status" value="1"/>
</dbReference>
<dbReference type="InterPro" id="IPR021601">
    <property type="entry name" value="Phosphatidylino_kinase_fungi"/>
</dbReference>
<dbReference type="eggNOG" id="KOG0903">
    <property type="taxonomic scope" value="Eukaryota"/>
</dbReference>
<dbReference type="GO" id="GO:0048015">
    <property type="term" value="P:phosphatidylinositol-mediated signaling"/>
    <property type="evidence" value="ECO:0007669"/>
    <property type="project" value="TreeGrafter"/>
</dbReference>
<dbReference type="PROSITE" id="PS50290">
    <property type="entry name" value="PI3_4_KINASE_3"/>
    <property type="match status" value="1"/>
</dbReference>
<dbReference type="RefSeq" id="XP_002546760.1">
    <property type="nucleotide sequence ID" value="XM_002546714.1"/>
</dbReference>
<evidence type="ECO:0000256" key="2">
    <source>
        <dbReference type="ARBA" id="ARBA00004123"/>
    </source>
</evidence>
<dbReference type="InterPro" id="IPR036940">
    <property type="entry name" value="PI3/4_kinase_cat_sf"/>
</dbReference>
<dbReference type="SUPFAM" id="SSF56112">
    <property type="entry name" value="Protein kinase-like (PK-like)"/>
    <property type="match status" value="1"/>
</dbReference>
<dbReference type="InterPro" id="IPR016024">
    <property type="entry name" value="ARM-type_fold"/>
</dbReference>
<dbReference type="Gene3D" id="6.10.140.1260">
    <property type="match status" value="1"/>
</dbReference>
<dbReference type="GO" id="GO:0005737">
    <property type="term" value="C:cytoplasm"/>
    <property type="evidence" value="ECO:0007669"/>
    <property type="project" value="TreeGrafter"/>
</dbReference>
<evidence type="ECO:0000256" key="4">
    <source>
        <dbReference type="ARBA" id="ARBA00012169"/>
    </source>
</evidence>
<feature type="region of interest" description="Disordered" evidence="11">
    <location>
        <begin position="533"/>
        <end position="555"/>
    </location>
</feature>
<dbReference type="AlphaFoldDB" id="C5MJJ5"/>
<comment type="similarity">
    <text evidence="3">Belongs to the PI3/PI4-kinase family. Type III PI4K subfamily.</text>
</comment>
<dbReference type="InterPro" id="IPR049160">
    <property type="entry name" value="PI4KB-PIK1_PIK"/>
</dbReference>
<dbReference type="OrthoDB" id="10264149at2759"/>
<comment type="catalytic activity">
    <reaction evidence="1">
        <text>a 1,2-diacyl-sn-glycero-3-phospho-(1D-myo-inositol) + ATP = a 1,2-diacyl-sn-glycero-3-phospho-(1D-myo-inositol 4-phosphate) + ADP + H(+)</text>
        <dbReference type="Rhea" id="RHEA:19877"/>
        <dbReference type="ChEBI" id="CHEBI:15378"/>
        <dbReference type="ChEBI" id="CHEBI:30616"/>
        <dbReference type="ChEBI" id="CHEBI:57880"/>
        <dbReference type="ChEBI" id="CHEBI:58178"/>
        <dbReference type="ChEBI" id="CHEBI:456216"/>
        <dbReference type="EC" id="2.7.1.67"/>
    </reaction>
</comment>
<dbReference type="GO" id="GO:0004430">
    <property type="term" value="F:1-phosphatidylinositol 4-kinase activity"/>
    <property type="evidence" value="ECO:0007669"/>
    <property type="project" value="UniProtKB-EC"/>
</dbReference>
<dbReference type="EMBL" id="GG692408">
    <property type="protein sequence ID" value="EER30102.1"/>
    <property type="molecule type" value="Genomic_DNA"/>
</dbReference>
<dbReference type="KEGG" id="ctp:CTRG_06238"/>
<dbReference type="InterPro" id="IPR018936">
    <property type="entry name" value="PI3/4_kinase_CS"/>
</dbReference>
<comment type="subcellular location">
    <subcellularLocation>
        <location evidence="2">Nucleus</location>
    </subcellularLocation>
</comment>
<gene>
    <name evidence="14" type="ORF">CTRG_06238</name>
</gene>